<feature type="transmembrane region" description="Helical" evidence="6">
    <location>
        <begin position="70"/>
        <end position="90"/>
    </location>
</feature>
<evidence type="ECO:0000256" key="6">
    <source>
        <dbReference type="SAM" id="Phobius"/>
    </source>
</evidence>
<evidence type="ECO:0000256" key="5">
    <source>
        <dbReference type="ARBA" id="ARBA00023136"/>
    </source>
</evidence>
<evidence type="ECO:0000313" key="7">
    <source>
        <dbReference type="EMBL" id="BCN31140.1"/>
    </source>
</evidence>
<feature type="transmembrane region" description="Helical" evidence="6">
    <location>
        <begin position="203"/>
        <end position="222"/>
    </location>
</feature>
<reference evidence="7 8" key="1">
    <citation type="submission" date="2020-11" db="EMBL/GenBank/DDBJ databases">
        <title>Draft genome sequencing of a Lachnospiraceae strain isolated from anoxic soil subjected to BSD treatment.</title>
        <authorList>
            <person name="Uek A."/>
            <person name="Tonouchi A."/>
        </authorList>
    </citation>
    <scope>NUCLEOTIDE SEQUENCE [LARGE SCALE GENOMIC DNA]</scope>
    <source>
        <strain evidence="7 8">TB5</strain>
    </source>
</reference>
<evidence type="ECO:0008006" key="9">
    <source>
        <dbReference type="Google" id="ProtNLM"/>
    </source>
</evidence>
<keyword evidence="5 6" id="KW-0472">Membrane</keyword>
<dbReference type="KEGG" id="ahb:bsdtb5_24350"/>
<proteinExistence type="inferred from homology"/>
<sequence length="234" mass="26150">MISSLFLSFREGLEAALIVGIILIYLHQSERKDLGKYVYYGAVLGLIVSIVGGFMGFREAKELGEEGEEIFENIMRLLASGLIAYFIIWVSNQSNNISTDIKQKVSNNTSAIGLIALSFLSVFREGMELCIMILTKINENSLNVATGIGLGLLFAVLLTYVIFKSSMKLNLKLIFKALGFVLIYLGAEMFAEGIIGITGFNEYPFEVIFMVIFILPSLYFFFKKDINRILKKAN</sequence>
<dbReference type="GO" id="GO:0015093">
    <property type="term" value="F:ferrous iron transmembrane transporter activity"/>
    <property type="evidence" value="ECO:0007669"/>
    <property type="project" value="TreeGrafter"/>
</dbReference>
<feature type="transmembrane region" description="Helical" evidence="6">
    <location>
        <begin position="175"/>
        <end position="197"/>
    </location>
</feature>
<feature type="transmembrane region" description="Helical" evidence="6">
    <location>
        <begin position="141"/>
        <end position="163"/>
    </location>
</feature>
<evidence type="ECO:0000256" key="2">
    <source>
        <dbReference type="ARBA" id="ARBA00008333"/>
    </source>
</evidence>
<dbReference type="RefSeq" id="WP_271712285.1">
    <property type="nucleotide sequence ID" value="NZ_AP024169.1"/>
</dbReference>
<name>A0A7R7ELM2_9FIRM</name>
<dbReference type="PANTHER" id="PTHR31632:SF2">
    <property type="entry name" value="PLASMA MEMBRANE IRON PERMEASE"/>
    <property type="match status" value="1"/>
</dbReference>
<dbReference type="AlphaFoldDB" id="A0A7R7ELM2"/>
<keyword evidence="4 6" id="KW-1133">Transmembrane helix</keyword>
<gene>
    <name evidence="7" type="ORF">bsdtb5_24350</name>
</gene>
<comment type="similarity">
    <text evidence="2">Belongs to the oxidase-dependent Fe transporter (OFeT) (TC 9.A.10.1) family.</text>
</comment>
<keyword evidence="3 6" id="KW-0812">Transmembrane</keyword>
<organism evidence="7 8">
    <name type="scientific">Anaeromicropila herbilytica</name>
    <dbReference type="NCBI Taxonomy" id="2785025"/>
    <lineage>
        <taxon>Bacteria</taxon>
        <taxon>Bacillati</taxon>
        <taxon>Bacillota</taxon>
        <taxon>Clostridia</taxon>
        <taxon>Lachnospirales</taxon>
        <taxon>Lachnospiraceae</taxon>
        <taxon>Anaeromicropila</taxon>
    </lineage>
</organism>
<dbReference type="InterPro" id="IPR004923">
    <property type="entry name" value="FTR1/Fip1/EfeU"/>
</dbReference>
<evidence type="ECO:0000256" key="1">
    <source>
        <dbReference type="ARBA" id="ARBA00004141"/>
    </source>
</evidence>
<dbReference type="GO" id="GO:0033573">
    <property type="term" value="C:high-affinity iron permease complex"/>
    <property type="evidence" value="ECO:0007669"/>
    <property type="project" value="InterPro"/>
</dbReference>
<dbReference type="Pfam" id="PF03239">
    <property type="entry name" value="FTR1"/>
    <property type="match status" value="1"/>
</dbReference>
<dbReference type="EMBL" id="AP024169">
    <property type="protein sequence ID" value="BCN31140.1"/>
    <property type="molecule type" value="Genomic_DNA"/>
</dbReference>
<evidence type="ECO:0000256" key="4">
    <source>
        <dbReference type="ARBA" id="ARBA00022989"/>
    </source>
</evidence>
<evidence type="ECO:0000256" key="3">
    <source>
        <dbReference type="ARBA" id="ARBA00022692"/>
    </source>
</evidence>
<dbReference type="Proteomes" id="UP000595897">
    <property type="component" value="Chromosome"/>
</dbReference>
<feature type="transmembrane region" description="Helical" evidence="6">
    <location>
        <begin position="38"/>
        <end position="58"/>
    </location>
</feature>
<protein>
    <recommendedName>
        <fullName evidence="9">High-affinity iron transporter</fullName>
    </recommendedName>
</protein>
<comment type="subcellular location">
    <subcellularLocation>
        <location evidence="1">Membrane</location>
        <topology evidence="1">Multi-pass membrane protein</topology>
    </subcellularLocation>
</comment>
<evidence type="ECO:0000313" key="8">
    <source>
        <dbReference type="Proteomes" id="UP000595897"/>
    </source>
</evidence>
<feature type="transmembrane region" description="Helical" evidence="6">
    <location>
        <begin position="6"/>
        <end position="26"/>
    </location>
</feature>
<accession>A0A7R7ELM2</accession>
<keyword evidence="8" id="KW-1185">Reference proteome</keyword>
<dbReference type="PANTHER" id="PTHR31632">
    <property type="entry name" value="IRON TRANSPORTER FTH1"/>
    <property type="match status" value="1"/>
</dbReference>
<feature type="transmembrane region" description="Helical" evidence="6">
    <location>
        <begin position="111"/>
        <end position="135"/>
    </location>
</feature>